<dbReference type="InterPro" id="IPR022742">
    <property type="entry name" value="Hydrolase_4"/>
</dbReference>
<accession>A0A1Y2FJR2</accession>
<dbReference type="Proteomes" id="UP000193467">
    <property type="component" value="Unassembled WGS sequence"/>
</dbReference>
<keyword evidence="2" id="KW-0378">Hydrolase</keyword>
<dbReference type="SUPFAM" id="SSF53474">
    <property type="entry name" value="alpha/beta-Hydrolases"/>
    <property type="match status" value="1"/>
</dbReference>
<gene>
    <name evidence="2" type="ORF">BCR35DRAFT_303312</name>
</gene>
<protein>
    <submittedName>
        <fullName evidence="2">Alpha/Beta hydrolase protein</fullName>
    </submittedName>
</protein>
<comment type="caution">
    <text evidence="2">The sequence shown here is derived from an EMBL/GenBank/DDBJ whole genome shotgun (WGS) entry which is preliminary data.</text>
</comment>
<dbReference type="Gene3D" id="3.40.50.1820">
    <property type="entry name" value="alpha/beta hydrolase"/>
    <property type="match status" value="1"/>
</dbReference>
<feature type="domain" description="Serine aminopeptidase S33" evidence="1">
    <location>
        <begin position="28"/>
        <end position="275"/>
    </location>
</feature>
<dbReference type="STRING" id="106004.A0A1Y2FJR2"/>
<keyword evidence="3" id="KW-1185">Reference proteome</keyword>
<evidence type="ECO:0000313" key="3">
    <source>
        <dbReference type="Proteomes" id="UP000193467"/>
    </source>
</evidence>
<dbReference type="PANTHER" id="PTHR11614">
    <property type="entry name" value="PHOSPHOLIPASE-RELATED"/>
    <property type="match status" value="1"/>
</dbReference>
<dbReference type="PRINTS" id="PR00111">
    <property type="entry name" value="ABHYDROLASE"/>
</dbReference>
<dbReference type="Pfam" id="PF12146">
    <property type="entry name" value="Hydrolase_4"/>
    <property type="match status" value="1"/>
</dbReference>
<dbReference type="GO" id="GO:0016787">
    <property type="term" value="F:hydrolase activity"/>
    <property type="evidence" value="ECO:0007669"/>
    <property type="project" value="UniProtKB-KW"/>
</dbReference>
<evidence type="ECO:0000259" key="1">
    <source>
        <dbReference type="Pfam" id="PF12146"/>
    </source>
</evidence>
<dbReference type="AlphaFoldDB" id="A0A1Y2FJR2"/>
<dbReference type="InterPro" id="IPR051044">
    <property type="entry name" value="MAG_DAG_Lipase"/>
</dbReference>
<dbReference type="InterPro" id="IPR029058">
    <property type="entry name" value="AB_hydrolase_fold"/>
</dbReference>
<dbReference type="InParanoid" id="A0A1Y2FJR2"/>
<reference evidence="2 3" key="1">
    <citation type="submission" date="2016-07" db="EMBL/GenBank/DDBJ databases">
        <title>Pervasive Adenine N6-methylation of Active Genes in Fungi.</title>
        <authorList>
            <consortium name="DOE Joint Genome Institute"/>
            <person name="Mondo S.J."/>
            <person name="Dannebaum R.O."/>
            <person name="Kuo R.C."/>
            <person name="Labutti K."/>
            <person name="Haridas S."/>
            <person name="Kuo A."/>
            <person name="Salamov A."/>
            <person name="Ahrendt S.R."/>
            <person name="Lipzen A."/>
            <person name="Sullivan W."/>
            <person name="Andreopoulos W.B."/>
            <person name="Clum A."/>
            <person name="Lindquist E."/>
            <person name="Daum C."/>
            <person name="Ramamoorthy G.K."/>
            <person name="Gryganskyi A."/>
            <person name="Culley D."/>
            <person name="Magnuson J.K."/>
            <person name="James T.Y."/>
            <person name="O'Malley M.A."/>
            <person name="Stajich J.E."/>
            <person name="Spatafora J.W."/>
            <person name="Visel A."/>
            <person name="Grigoriev I.V."/>
        </authorList>
    </citation>
    <scope>NUCLEOTIDE SEQUENCE [LARGE SCALE GENOMIC DNA]</scope>
    <source>
        <strain evidence="2 3">62-1032</strain>
    </source>
</reference>
<organism evidence="2 3">
    <name type="scientific">Leucosporidium creatinivorum</name>
    <dbReference type="NCBI Taxonomy" id="106004"/>
    <lineage>
        <taxon>Eukaryota</taxon>
        <taxon>Fungi</taxon>
        <taxon>Dikarya</taxon>
        <taxon>Basidiomycota</taxon>
        <taxon>Pucciniomycotina</taxon>
        <taxon>Microbotryomycetes</taxon>
        <taxon>Leucosporidiales</taxon>
        <taxon>Leucosporidium</taxon>
    </lineage>
</organism>
<name>A0A1Y2FJR2_9BASI</name>
<dbReference type="EMBL" id="MCGR01000019">
    <property type="protein sequence ID" value="ORY83476.1"/>
    <property type="molecule type" value="Genomic_DNA"/>
</dbReference>
<dbReference type="OrthoDB" id="10249433at2759"/>
<proteinExistence type="predicted"/>
<evidence type="ECO:0000313" key="2">
    <source>
        <dbReference type="EMBL" id="ORY83476.1"/>
    </source>
</evidence>
<dbReference type="FunCoup" id="A0A1Y2FJR2">
    <property type="interactions" value="131"/>
</dbReference>
<sequence>MATTSENKMTGPHGCELFTKTWTPAAAPIAQVVFVHGFVEHIKRYDHVFPKFSEEGIAVFAWDQRGFGQTSAWTKSQGVTSWAHQLGDISWAIEQASLLHPGVPLYLFGHSMGGGLALAFPTRTPALPGLEKIKGVLASSPLLRQTKAVKTPLLVVRAGSVLGSMFPKLNVAAEVKPANVCRDPEIQKAYSEDPLCVQKGTFKGVADMLLGGEALMTKDYKNWPANIPLLVVHGTSDKVTEHDASAEFVDKLKADGKDATFKSFEGFYHEMHNEPGDDKWTEINSLTSWIKSKI</sequence>
<dbReference type="InterPro" id="IPR000073">
    <property type="entry name" value="AB_hydrolase_1"/>
</dbReference>